<sequence length="51" mass="5979">MEELRNALKALRLAHDSARAVDRGMLTYLIEVAVQQAEYEIEQEEKKQARY</sequence>
<evidence type="ECO:0000313" key="2">
    <source>
        <dbReference type="Proteomes" id="UP000187891"/>
    </source>
</evidence>
<dbReference type="EMBL" id="FMUE01000019">
    <property type="protein sequence ID" value="SCX35175.1"/>
    <property type="molecule type" value="Genomic_DNA"/>
</dbReference>
<name>A0A1R3U1V5_9HYPH</name>
<reference evidence="2" key="1">
    <citation type="submission" date="2016-10" db="EMBL/GenBank/DDBJ databases">
        <authorList>
            <person name="Wibberg D."/>
        </authorList>
    </citation>
    <scope>NUCLEOTIDE SEQUENCE [LARGE SCALE GENOMIC DNA]</scope>
</reference>
<proteinExistence type="predicted"/>
<accession>A0A1R3U1V5</accession>
<organism evidence="1 2">
    <name type="scientific">Agrobacterium rosae</name>
    <dbReference type="NCBI Taxonomy" id="1972867"/>
    <lineage>
        <taxon>Bacteria</taxon>
        <taxon>Pseudomonadati</taxon>
        <taxon>Pseudomonadota</taxon>
        <taxon>Alphaproteobacteria</taxon>
        <taxon>Hyphomicrobiales</taxon>
        <taxon>Rhizobiaceae</taxon>
        <taxon>Rhizobium/Agrobacterium group</taxon>
        <taxon>Agrobacterium</taxon>
    </lineage>
</organism>
<dbReference type="AlphaFoldDB" id="A0A1R3U1V5"/>
<dbReference type="RefSeq" id="WP_159442811.1">
    <property type="nucleotide sequence ID" value="NZ_FMUE01000019.1"/>
</dbReference>
<gene>
    <name evidence="1" type="ORF">DSM25559_4837</name>
</gene>
<evidence type="ECO:0000313" key="1">
    <source>
        <dbReference type="EMBL" id="SCX35175.1"/>
    </source>
</evidence>
<dbReference type="Proteomes" id="UP000187891">
    <property type="component" value="Unassembled WGS sequence"/>
</dbReference>
<protein>
    <submittedName>
        <fullName evidence="1">Uncharacterized protein</fullName>
    </submittedName>
</protein>